<feature type="compositionally biased region" description="Low complexity" evidence="8">
    <location>
        <begin position="307"/>
        <end position="321"/>
    </location>
</feature>
<dbReference type="GO" id="GO:0016560">
    <property type="term" value="P:protein import into peroxisome matrix, docking"/>
    <property type="evidence" value="ECO:0007669"/>
    <property type="project" value="UniProtKB-UniRule"/>
</dbReference>
<sequence length="442" mass="46105">MSKPSIPAWQRARSSSSESDSSNTRESPREDLSTQKEASKEAPSKEAAKEESALANDATEPGQGTLLEQAARFLEDPSIKDAPRERKVAFLESKGIEAEDIAKLLGPDSSSRPTASGPTSPVPASTTSNTTSTTTPSSSPSPTLTPHTPTSTTRSVARSDPPPARDVPPIITYPEFLTTPTKPPPLVTVSRLLNTAYATAAIYGLAAVTSRFMIAPMAATLAERRHEYATHALEGVQGLNEKLEGMVTRVPAEGEGKRKPKRDASAGGAEDDEGDDEDTESEDEDPEELFHRDFGTQTTPTLLSRRGSAAGGAAVDAPQGGEPESETPSVADAHSTRLSIMGSHLSELLSGAEAGAQADSSAAEALSDLDNYLAELTYVTPHYSNGYGGGYGGSGGAGQGAKEKDAIEAFKAEIRGVKGVLLSARNFPAGGRGLMGWRPGAS</sequence>
<evidence type="ECO:0000256" key="4">
    <source>
        <dbReference type="ARBA" id="ARBA00029502"/>
    </source>
</evidence>
<protein>
    <recommendedName>
        <fullName evidence="4 7">Peroxisomal membrane protein PEX14</fullName>
    </recommendedName>
    <alternativeName>
        <fullName evidence="5 7">Peroxin-14</fullName>
    </alternativeName>
</protein>
<feature type="compositionally biased region" description="Basic and acidic residues" evidence="8">
    <location>
        <begin position="26"/>
        <end position="52"/>
    </location>
</feature>
<evidence type="ECO:0000256" key="6">
    <source>
        <dbReference type="ARBA" id="ARBA00046271"/>
    </source>
</evidence>
<dbReference type="PANTHER" id="PTHR23058">
    <property type="entry name" value="PEROXISOMAL MEMBRANE PROTEIN PEX14"/>
    <property type="match status" value="1"/>
</dbReference>
<gene>
    <name evidence="10" type="ORF">BDY21DRAFT_298224</name>
</gene>
<proteinExistence type="inferred from homology"/>
<evidence type="ECO:0000313" key="10">
    <source>
        <dbReference type="EMBL" id="KAF2460322.1"/>
    </source>
</evidence>
<comment type="similarity">
    <text evidence="1 7">Belongs to the peroxin-14 family.</text>
</comment>
<organism evidence="10 11">
    <name type="scientific">Lineolata rhizophorae</name>
    <dbReference type="NCBI Taxonomy" id="578093"/>
    <lineage>
        <taxon>Eukaryota</taxon>
        <taxon>Fungi</taxon>
        <taxon>Dikarya</taxon>
        <taxon>Ascomycota</taxon>
        <taxon>Pezizomycotina</taxon>
        <taxon>Dothideomycetes</taxon>
        <taxon>Dothideomycetes incertae sedis</taxon>
        <taxon>Lineolatales</taxon>
        <taxon>Lineolataceae</taxon>
        <taxon>Lineolata</taxon>
    </lineage>
</organism>
<keyword evidence="3 7" id="KW-0576">Peroxisome</keyword>
<dbReference type="GO" id="GO:0005102">
    <property type="term" value="F:signaling receptor binding"/>
    <property type="evidence" value="ECO:0007669"/>
    <property type="project" value="TreeGrafter"/>
</dbReference>
<evidence type="ECO:0000256" key="5">
    <source>
        <dbReference type="ARBA" id="ARBA00029691"/>
    </source>
</evidence>
<dbReference type="Proteomes" id="UP000799766">
    <property type="component" value="Unassembled WGS sequence"/>
</dbReference>
<dbReference type="InterPro" id="IPR006785">
    <property type="entry name" value="Pex14_N"/>
</dbReference>
<dbReference type="OrthoDB" id="441517at2759"/>
<evidence type="ECO:0000256" key="8">
    <source>
        <dbReference type="SAM" id="MobiDB-lite"/>
    </source>
</evidence>
<dbReference type="Gene3D" id="1.10.10.10">
    <property type="entry name" value="Winged helix-like DNA-binding domain superfamily/Winged helix DNA-binding domain"/>
    <property type="match status" value="1"/>
</dbReference>
<evidence type="ECO:0000313" key="11">
    <source>
        <dbReference type="Proteomes" id="UP000799766"/>
    </source>
</evidence>
<evidence type="ECO:0000256" key="7">
    <source>
        <dbReference type="RuleBase" id="RU367032"/>
    </source>
</evidence>
<dbReference type="GO" id="GO:1990429">
    <property type="term" value="C:peroxisomal importomer complex"/>
    <property type="evidence" value="ECO:0007669"/>
    <property type="project" value="TreeGrafter"/>
</dbReference>
<dbReference type="InterPro" id="IPR036388">
    <property type="entry name" value="WH-like_DNA-bd_sf"/>
</dbReference>
<feature type="region of interest" description="Disordered" evidence="8">
    <location>
        <begin position="248"/>
        <end position="332"/>
    </location>
</feature>
<keyword evidence="7" id="KW-0813">Transport</keyword>
<dbReference type="Pfam" id="PF04695">
    <property type="entry name" value="Pex14_N"/>
    <property type="match status" value="1"/>
</dbReference>
<evidence type="ECO:0000256" key="1">
    <source>
        <dbReference type="ARBA" id="ARBA00005443"/>
    </source>
</evidence>
<comment type="function">
    <text evidence="7">Component of the PEX13-PEX14 docking complex, a translocon channel that specifically mediates the import of peroxisomal cargo proteins bound to PEX5 receptor. The PEX13-PEX14 docking complex forms a large import pore which can be opened to a diameter of about 9 nm. Mechanistically, PEX5 receptor along with cargo proteins associates with the PEX14 subunit of the PEX13-PEX14 docking complex in the cytosol, leading to the insertion of the receptor into the organelle membrane with the concomitant translocation of the cargo into the peroxisome matrix.</text>
</comment>
<feature type="region of interest" description="Disordered" evidence="8">
    <location>
        <begin position="1"/>
        <end position="176"/>
    </location>
</feature>
<name>A0A6A6P960_9PEZI</name>
<keyword evidence="7" id="KW-0653">Protein transport</keyword>
<feature type="domain" description="Peroxisome membrane anchor protein Pex14p N-terminal" evidence="9">
    <location>
        <begin position="65"/>
        <end position="106"/>
    </location>
</feature>
<keyword evidence="7" id="KW-0472">Membrane</keyword>
<dbReference type="PANTHER" id="PTHR23058:SF5">
    <property type="entry name" value="PEROXISOMAL MEMBRANE PROTEIN PEX14"/>
    <property type="match status" value="1"/>
</dbReference>
<evidence type="ECO:0000256" key="3">
    <source>
        <dbReference type="ARBA" id="ARBA00023140"/>
    </source>
</evidence>
<accession>A0A6A6P960</accession>
<reference evidence="10" key="1">
    <citation type="journal article" date="2020" name="Stud. Mycol.">
        <title>101 Dothideomycetes genomes: a test case for predicting lifestyles and emergence of pathogens.</title>
        <authorList>
            <person name="Haridas S."/>
            <person name="Albert R."/>
            <person name="Binder M."/>
            <person name="Bloem J."/>
            <person name="Labutti K."/>
            <person name="Salamov A."/>
            <person name="Andreopoulos B."/>
            <person name="Baker S."/>
            <person name="Barry K."/>
            <person name="Bills G."/>
            <person name="Bluhm B."/>
            <person name="Cannon C."/>
            <person name="Castanera R."/>
            <person name="Culley D."/>
            <person name="Daum C."/>
            <person name="Ezra D."/>
            <person name="Gonzalez J."/>
            <person name="Henrissat B."/>
            <person name="Kuo A."/>
            <person name="Liang C."/>
            <person name="Lipzen A."/>
            <person name="Lutzoni F."/>
            <person name="Magnuson J."/>
            <person name="Mondo S."/>
            <person name="Nolan M."/>
            <person name="Ohm R."/>
            <person name="Pangilinan J."/>
            <person name="Park H.-J."/>
            <person name="Ramirez L."/>
            <person name="Alfaro M."/>
            <person name="Sun H."/>
            <person name="Tritt A."/>
            <person name="Yoshinaga Y."/>
            <person name="Zwiers L.-H."/>
            <person name="Turgeon B."/>
            <person name="Goodwin S."/>
            <person name="Spatafora J."/>
            <person name="Crous P."/>
            <person name="Grigoriev I."/>
        </authorList>
    </citation>
    <scope>NUCLEOTIDE SEQUENCE</scope>
    <source>
        <strain evidence="10">ATCC 16933</strain>
    </source>
</reference>
<dbReference type="InterPro" id="IPR025655">
    <property type="entry name" value="PEX14"/>
</dbReference>
<feature type="compositionally biased region" description="Low complexity" evidence="8">
    <location>
        <begin position="113"/>
        <end position="155"/>
    </location>
</feature>
<keyword evidence="11" id="KW-1185">Reference proteome</keyword>
<dbReference type="AlphaFoldDB" id="A0A6A6P960"/>
<keyword evidence="2" id="KW-0811">Translocation</keyword>
<dbReference type="EMBL" id="MU001673">
    <property type="protein sequence ID" value="KAF2460322.1"/>
    <property type="molecule type" value="Genomic_DNA"/>
</dbReference>
<dbReference type="GO" id="GO:0005778">
    <property type="term" value="C:peroxisomal membrane"/>
    <property type="evidence" value="ECO:0007669"/>
    <property type="project" value="UniProtKB-SubCell"/>
</dbReference>
<feature type="compositionally biased region" description="Acidic residues" evidence="8">
    <location>
        <begin position="269"/>
        <end position="287"/>
    </location>
</feature>
<feature type="compositionally biased region" description="Basic and acidic residues" evidence="8">
    <location>
        <begin position="73"/>
        <end position="102"/>
    </location>
</feature>
<evidence type="ECO:0000259" key="9">
    <source>
        <dbReference type="Pfam" id="PF04695"/>
    </source>
</evidence>
<comment type="subcellular location">
    <subcellularLocation>
        <location evidence="6 7">Peroxisome membrane</location>
    </subcellularLocation>
</comment>
<evidence type="ECO:0000256" key="2">
    <source>
        <dbReference type="ARBA" id="ARBA00023010"/>
    </source>
</evidence>